<reference evidence="1" key="1">
    <citation type="journal article" date="2014" name="Int. J. Syst. Evol. Microbiol.">
        <title>Complete genome of a new Firmicutes species belonging to the dominant human colonic microbiota ('Ruminococcus bicirculans') reveals two chromosomes and a selective capacity to utilize plant glucans.</title>
        <authorList>
            <consortium name="NISC Comparative Sequencing Program"/>
            <person name="Wegmann U."/>
            <person name="Louis P."/>
            <person name="Goesmann A."/>
            <person name="Henrissat B."/>
            <person name="Duncan S.H."/>
            <person name="Flint H.J."/>
        </authorList>
    </citation>
    <scope>NUCLEOTIDE SEQUENCE</scope>
    <source>
        <strain evidence="1">NBRC 108216</strain>
    </source>
</reference>
<gene>
    <name evidence="1" type="ORF">GCM10007854_28650</name>
</gene>
<dbReference type="EMBL" id="BSNJ01000007">
    <property type="protein sequence ID" value="GLQ21910.1"/>
    <property type="molecule type" value="Genomic_DNA"/>
</dbReference>
<keyword evidence="2" id="KW-1185">Reference proteome</keyword>
<dbReference type="Pfam" id="PF12900">
    <property type="entry name" value="Pyridox_ox_2"/>
    <property type="match status" value="1"/>
</dbReference>
<dbReference type="PANTHER" id="PTHR34071:SF2">
    <property type="entry name" value="FLAVIN-NUCLEOTIDE-BINDING PROTEIN"/>
    <property type="match status" value="1"/>
</dbReference>
<protein>
    <recommendedName>
        <fullName evidence="3">Pyridoxamine 5'-phosphate oxidase family protein</fullName>
    </recommendedName>
</protein>
<dbReference type="InterPro" id="IPR024747">
    <property type="entry name" value="Pyridox_Oxase-rel"/>
</dbReference>
<dbReference type="PANTHER" id="PTHR34071">
    <property type="entry name" value="5-NITROIMIDAZOLE ANTIBIOTICS RESISTANCE PROTEIN, NIMA-FAMILY-RELATED PROTEIN-RELATED"/>
    <property type="match status" value="1"/>
</dbReference>
<proteinExistence type="predicted"/>
<comment type="caution">
    <text evidence="1">The sequence shown here is derived from an EMBL/GenBank/DDBJ whole genome shotgun (WGS) entry which is preliminary data.</text>
</comment>
<reference evidence="1" key="2">
    <citation type="submission" date="2023-01" db="EMBL/GenBank/DDBJ databases">
        <title>Draft genome sequence of Algimonas porphyrae strain NBRC 108216.</title>
        <authorList>
            <person name="Sun Q."/>
            <person name="Mori K."/>
        </authorList>
    </citation>
    <scope>NUCLEOTIDE SEQUENCE</scope>
    <source>
        <strain evidence="1">NBRC 108216</strain>
    </source>
</reference>
<evidence type="ECO:0000313" key="2">
    <source>
        <dbReference type="Proteomes" id="UP001161390"/>
    </source>
</evidence>
<dbReference type="Gene3D" id="2.30.110.10">
    <property type="entry name" value="Electron Transport, Fmn-binding Protein, Chain A"/>
    <property type="match status" value="1"/>
</dbReference>
<dbReference type="SUPFAM" id="SSF50475">
    <property type="entry name" value="FMN-binding split barrel"/>
    <property type="match status" value="1"/>
</dbReference>
<evidence type="ECO:0000313" key="1">
    <source>
        <dbReference type="EMBL" id="GLQ21910.1"/>
    </source>
</evidence>
<sequence length="80" mass="8740">MKSVVGAQVCISVTHLDGLVTAKSAFHLSANYRSVMLVGQAEAVTEPDAKIASLRQFMEEHFPGRWDALRPVKSRNSKGL</sequence>
<dbReference type="Proteomes" id="UP001161390">
    <property type="component" value="Unassembled WGS sequence"/>
</dbReference>
<name>A0ABQ5V492_9PROT</name>
<evidence type="ECO:0008006" key="3">
    <source>
        <dbReference type="Google" id="ProtNLM"/>
    </source>
</evidence>
<organism evidence="1 2">
    <name type="scientific">Algimonas porphyrae</name>
    <dbReference type="NCBI Taxonomy" id="1128113"/>
    <lineage>
        <taxon>Bacteria</taxon>
        <taxon>Pseudomonadati</taxon>
        <taxon>Pseudomonadota</taxon>
        <taxon>Alphaproteobacteria</taxon>
        <taxon>Maricaulales</taxon>
        <taxon>Robiginitomaculaceae</taxon>
        <taxon>Algimonas</taxon>
    </lineage>
</organism>
<dbReference type="InterPro" id="IPR012349">
    <property type="entry name" value="Split_barrel_FMN-bd"/>
</dbReference>
<accession>A0ABQ5V492</accession>